<feature type="domain" description="RRM" evidence="7">
    <location>
        <begin position="94"/>
        <end position="173"/>
    </location>
</feature>
<dbReference type="Pfam" id="PF01926">
    <property type="entry name" value="MMR_HSR1"/>
    <property type="match status" value="1"/>
</dbReference>
<keyword evidence="5" id="KW-0694">RNA-binding</keyword>
<dbReference type="InterPro" id="IPR023179">
    <property type="entry name" value="GTP-bd_ortho_bundle_sf"/>
</dbReference>
<name>A0A4S4KTH5_9APHY</name>
<proteinExistence type="predicted"/>
<dbReference type="Gene3D" id="1.10.1580.10">
    <property type="match status" value="1"/>
</dbReference>
<evidence type="ECO:0000313" key="8">
    <source>
        <dbReference type="EMBL" id="THH01757.1"/>
    </source>
</evidence>
<dbReference type="CDD" id="cd12363">
    <property type="entry name" value="RRM_TRA2"/>
    <property type="match status" value="1"/>
</dbReference>
<dbReference type="Pfam" id="PF00076">
    <property type="entry name" value="RRM_1"/>
    <property type="match status" value="1"/>
</dbReference>
<feature type="region of interest" description="Disordered" evidence="6">
    <location>
        <begin position="727"/>
        <end position="867"/>
    </location>
</feature>
<evidence type="ECO:0000256" key="1">
    <source>
        <dbReference type="ARBA" id="ARBA00004123"/>
    </source>
</evidence>
<dbReference type="InterPro" id="IPR012677">
    <property type="entry name" value="Nucleotide-bd_a/b_plait_sf"/>
</dbReference>
<feature type="compositionally biased region" description="Basic and acidic residues" evidence="6">
    <location>
        <begin position="193"/>
        <end position="248"/>
    </location>
</feature>
<feature type="region of interest" description="Disordered" evidence="6">
    <location>
        <begin position="172"/>
        <end position="285"/>
    </location>
</feature>
<reference evidence="8 9" key="1">
    <citation type="submission" date="2019-02" db="EMBL/GenBank/DDBJ databases">
        <title>Genome sequencing of the rare red list fungi Phlebia centrifuga.</title>
        <authorList>
            <person name="Buettner E."/>
            <person name="Kellner H."/>
        </authorList>
    </citation>
    <scope>NUCLEOTIDE SEQUENCE [LARGE SCALE GENOMIC DNA]</scope>
    <source>
        <strain evidence="8 9">DSM 108282</strain>
    </source>
</reference>
<evidence type="ECO:0000256" key="4">
    <source>
        <dbReference type="ARBA" id="ARBA00023242"/>
    </source>
</evidence>
<feature type="compositionally biased region" description="Basic residues" evidence="6">
    <location>
        <begin position="331"/>
        <end position="340"/>
    </location>
</feature>
<keyword evidence="2" id="KW-0547">Nucleotide-binding</keyword>
<dbReference type="PROSITE" id="PS50102">
    <property type="entry name" value="RRM"/>
    <property type="match status" value="1"/>
</dbReference>
<dbReference type="PANTHER" id="PTHR11089:SF30">
    <property type="entry name" value="GUANINE NUCLEOTIDE-BINDING PROTEIN-LIKE 3 HOMOLOG"/>
    <property type="match status" value="1"/>
</dbReference>
<dbReference type="InterPro" id="IPR000504">
    <property type="entry name" value="RRM_dom"/>
</dbReference>
<feature type="compositionally biased region" description="Low complexity" evidence="6">
    <location>
        <begin position="270"/>
        <end position="279"/>
    </location>
</feature>
<dbReference type="SUPFAM" id="SSF52540">
    <property type="entry name" value="P-loop containing nucleoside triphosphate hydrolases"/>
    <property type="match status" value="1"/>
</dbReference>
<comment type="caution">
    <text evidence="8">The sequence shown here is derived from an EMBL/GenBank/DDBJ whole genome shotgun (WGS) entry which is preliminary data.</text>
</comment>
<dbReference type="GO" id="GO:0005730">
    <property type="term" value="C:nucleolus"/>
    <property type="evidence" value="ECO:0007669"/>
    <property type="project" value="TreeGrafter"/>
</dbReference>
<feature type="compositionally biased region" description="Acidic residues" evidence="6">
    <location>
        <begin position="731"/>
        <end position="777"/>
    </location>
</feature>
<dbReference type="EMBL" id="SGPJ01000017">
    <property type="protein sequence ID" value="THH01757.1"/>
    <property type="molecule type" value="Genomic_DNA"/>
</dbReference>
<keyword evidence="4" id="KW-0539">Nucleus</keyword>
<dbReference type="CDD" id="cd00882">
    <property type="entry name" value="Ras_like_GTPase"/>
    <property type="match status" value="1"/>
</dbReference>
<dbReference type="InterPro" id="IPR027417">
    <property type="entry name" value="P-loop_NTPase"/>
</dbReference>
<evidence type="ECO:0000256" key="3">
    <source>
        <dbReference type="ARBA" id="ARBA00023134"/>
    </source>
</evidence>
<gene>
    <name evidence="8" type="ORF">EW026_g999</name>
</gene>
<dbReference type="Gene3D" id="3.40.50.300">
    <property type="entry name" value="P-loop containing nucleotide triphosphate hydrolases"/>
    <property type="match status" value="1"/>
</dbReference>
<dbReference type="SUPFAM" id="SSF54928">
    <property type="entry name" value="RNA-binding domain, RBD"/>
    <property type="match status" value="1"/>
</dbReference>
<dbReference type="SMART" id="SM00360">
    <property type="entry name" value="RRM"/>
    <property type="match status" value="1"/>
</dbReference>
<accession>A0A4S4KTH5</accession>
<evidence type="ECO:0000256" key="2">
    <source>
        <dbReference type="ARBA" id="ARBA00022741"/>
    </source>
</evidence>
<feature type="region of interest" description="Disordered" evidence="6">
    <location>
        <begin position="330"/>
        <end position="360"/>
    </location>
</feature>
<dbReference type="PANTHER" id="PTHR11089">
    <property type="entry name" value="GTP-BINDING PROTEIN-RELATED"/>
    <property type="match status" value="1"/>
</dbReference>
<keyword evidence="3" id="KW-0342">GTP-binding</keyword>
<dbReference type="Pfam" id="PF08701">
    <property type="entry name" value="GN3L_Grn1"/>
    <property type="match status" value="1"/>
</dbReference>
<feature type="compositionally biased region" description="Low complexity" evidence="6">
    <location>
        <begin position="845"/>
        <end position="867"/>
    </location>
</feature>
<evidence type="ECO:0000259" key="7">
    <source>
        <dbReference type="PROSITE" id="PS50102"/>
    </source>
</evidence>
<dbReference type="GO" id="GO:0005525">
    <property type="term" value="F:GTP binding"/>
    <property type="evidence" value="ECO:0007669"/>
    <property type="project" value="UniProtKB-KW"/>
</dbReference>
<dbReference type="InterPro" id="IPR006073">
    <property type="entry name" value="GTP-bd"/>
</dbReference>
<dbReference type="Gene3D" id="3.30.70.330">
    <property type="match status" value="1"/>
</dbReference>
<dbReference type="AlphaFoldDB" id="A0A4S4KTH5"/>
<evidence type="ECO:0000313" key="9">
    <source>
        <dbReference type="Proteomes" id="UP000309038"/>
    </source>
</evidence>
<dbReference type="InterPro" id="IPR014813">
    <property type="entry name" value="Gnl3_N_dom"/>
</dbReference>
<evidence type="ECO:0000256" key="6">
    <source>
        <dbReference type="SAM" id="MobiDB-lite"/>
    </source>
</evidence>
<dbReference type="InterPro" id="IPR035979">
    <property type="entry name" value="RBD_domain_sf"/>
</dbReference>
<sequence length="885" mass="97741">MYGESAPPPVDPYTEVYNEQPPPAAPASVDRDREGAPPVPRGRSRSRSPARDSSFRRSPPAPKRPSHAPIVSTALYSKPRKRANVAKQAPNPSNVLGVFGLSIRTVERDLDDEFSRFGRVEKVVIVYDQRQSDRSRGFGFITMSTVEEAGRCIKELNGVELNGRRIRVDYSVTDRPHAPTPGEYMGHRRRRGRDTYSGREDRYDDYRDSYRDRRDRDRDRDPYPRRYDRDDRDRDNYGRDRDWRDRRSPPPSRGGGGRYSPDYRRRRSYSRSPPRGSSPVRAREYDAPACAEGAALCEHTKDPGIPNNFPYKDQILAEVAEERRQAVEAKQHRKELKKAAKAGAETKGEESEQEGSETGYDGVTAIHGIKAASGSKNKKEVTAVLDAADIVIEVLDARDPLAYRNAHVEQLVKENDNQNLLFVLNKIDACPREAVSAWATTLRSHHPTLLFRSASAYLPSSDVTPTKGKGKERADDALGLESVLSILRRRAEEKDESLVVAIVGLANCGKSAFINSLVGKASAPIYRLSSTQDGPSTTLHSQEVVLTIGDKTIRLIDTPGLSRIQSDECSEEEISRSRAHDILVRNKGRIDRLKDPEPVVNEIVTRATREDLMLFYNLPAFAEKDTTAFLSALARANGLIKKGGVLDTVGASRIVLRDWSTGKFPRYATPSPTSLATPVDPTLSELYIKDEETLSKLPTRKELRKSSGVVKLTPSEVDDRRIALEVTWASADDDESEGDGAEGSEEELEESGGDEEEDEDEDEEEEDGDEDDEEEEITLPVGKRKRGIAKSSEPIRPAKKVAFSVEPQNTKQARAAAGARGSALAAARKAKAGLKASAAKDKSATPKSSLKAAAPKKVANAASSKKAVPVASSVGEEAYDFKKFF</sequence>
<feature type="compositionally biased region" description="Low complexity" evidence="6">
    <location>
        <begin position="813"/>
        <end position="837"/>
    </location>
</feature>
<comment type="subcellular location">
    <subcellularLocation>
        <location evidence="1">Nucleus</location>
    </subcellularLocation>
</comment>
<protein>
    <recommendedName>
        <fullName evidence="7">RRM domain-containing protein</fullName>
    </recommendedName>
</protein>
<dbReference type="Proteomes" id="UP000309038">
    <property type="component" value="Unassembled WGS sequence"/>
</dbReference>
<keyword evidence="9" id="KW-1185">Reference proteome</keyword>
<organism evidence="8 9">
    <name type="scientific">Hermanssonia centrifuga</name>
    <dbReference type="NCBI Taxonomy" id="98765"/>
    <lineage>
        <taxon>Eukaryota</taxon>
        <taxon>Fungi</taxon>
        <taxon>Dikarya</taxon>
        <taxon>Basidiomycota</taxon>
        <taxon>Agaricomycotina</taxon>
        <taxon>Agaricomycetes</taxon>
        <taxon>Polyporales</taxon>
        <taxon>Meruliaceae</taxon>
        <taxon>Hermanssonia</taxon>
    </lineage>
</organism>
<feature type="compositionally biased region" description="Pro residues" evidence="6">
    <location>
        <begin position="1"/>
        <end position="11"/>
    </location>
</feature>
<evidence type="ECO:0000256" key="5">
    <source>
        <dbReference type="PROSITE-ProRule" id="PRU00176"/>
    </source>
</evidence>
<dbReference type="InterPro" id="IPR050755">
    <property type="entry name" value="TRAFAC_YlqF/YawG_RiboMat"/>
</dbReference>
<feature type="region of interest" description="Disordered" evidence="6">
    <location>
        <begin position="1"/>
        <end position="91"/>
    </location>
</feature>
<dbReference type="GO" id="GO:0003723">
    <property type="term" value="F:RNA binding"/>
    <property type="evidence" value="ECO:0007669"/>
    <property type="project" value="UniProtKB-UniRule"/>
</dbReference>